<evidence type="ECO:0000313" key="2">
    <source>
        <dbReference type="Proteomes" id="UP000663881"/>
    </source>
</evidence>
<dbReference type="AlphaFoldDB" id="A0A820IK05"/>
<reference evidence="1" key="1">
    <citation type="submission" date="2021-02" db="EMBL/GenBank/DDBJ databases">
        <authorList>
            <person name="Nowell W R."/>
        </authorList>
    </citation>
    <scope>NUCLEOTIDE SEQUENCE</scope>
</reference>
<protein>
    <submittedName>
        <fullName evidence="1">Uncharacterized protein</fullName>
    </submittedName>
</protein>
<sequence length="94" mass="11089">MDENIICSDSEACLQFIHSKFNSYKQILDDDQRACDSMIASIREQMYSYNNNDEKFRSLTGSDTIEFTNQLNYLEQEAFKTNEENKTCKYIIMN</sequence>
<proteinExistence type="predicted"/>
<gene>
    <name evidence="1" type="ORF">OKA104_LOCUS46715</name>
</gene>
<name>A0A820IK05_9BILA</name>
<comment type="caution">
    <text evidence="1">The sequence shown here is derived from an EMBL/GenBank/DDBJ whole genome shotgun (WGS) entry which is preliminary data.</text>
</comment>
<organism evidence="1 2">
    <name type="scientific">Adineta steineri</name>
    <dbReference type="NCBI Taxonomy" id="433720"/>
    <lineage>
        <taxon>Eukaryota</taxon>
        <taxon>Metazoa</taxon>
        <taxon>Spiralia</taxon>
        <taxon>Gnathifera</taxon>
        <taxon>Rotifera</taxon>
        <taxon>Eurotatoria</taxon>
        <taxon>Bdelloidea</taxon>
        <taxon>Adinetida</taxon>
        <taxon>Adinetidae</taxon>
        <taxon>Adineta</taxon>
    </lineage>
</organism>
<dbReference type="EMBL" id="CAJOAY010017417">
    <property type="protein sequence ID" value="CAF4310854.1"/>
    <property type="molecule type" value="Genomic_DNA"/>
</dbReference>
<dbReference type="Proteomes" id="UP000663881">
    <property type="component" value="Unassembled WGS sequence"/>
</dbReference>
<evidence type="ECO:0000313" key="1">
    <source>
        <dbReference type="EMBL" id="CAF4310854.1"/>
    </source>
</evidence>
<accession>A0A820IK05</accession>